<dbReference type="Proteomes" id="UP000318483">
    <property type="component" value="Chromosome"/>
</dbReference>
<evidence type="ECO:0000256" key="3">
    <source>
        <dbReference type="ARBA" id="ARBA00023125"/>
    </source>
</evidence>
<evidence type="ECO:0000313" key="8">
    <source>
        <dbReference type="EMBL" id="QDY69802.1"/>
    </source>
</evidence>
<dbReference type="InterPro" id="IPR025166">
    <property type="entry name" value="Integrase_DNA_bind_dom"/>
</dbReference>
<dbReference type="RefSeq" id="WP_146365179.1">
    <property type="nucleotide sequence ID" value="NZ_CP042261.1"/>
</dbReference>
<dbReference type="Gene3D" id="1.10.443.10">
    <property type="entry name" value="Intergrase catalytic core"/>
    <property type="match status" value="1"/>
</dbReference>
<dbReference type="AlphaFoldDB" id="A0A5B8IUK5"/>
<dbReference type="GO" id="GO:0015074">
    <property type="term" value="P:DNA integration"/>
    <property type="evidence" value="ECO:0007669"/>
    <property type="project" value="UniProtKB-KW"/>
</dbReference>
<protein>
    <submittedName>
        <fullName evidence="8">DUF4102 domain-containing protein</fullName>
    </submittedName>
</protein>
<evidence type="ECO:0000259" key="6">
    <source>
        <dbReference type="PROSITE" id="PS51898"/>
    </source>
</evidence>
<keyword evidence="2" id="KW-0229">DNA integration</keyword>
<dbReference type="InterPro" id="IPR013762">
    <property type="entry name" value="Integrase-like_cat_sf"/>
</dbReference>
<dbReference type="InterPro" id="IPR053876">
    <property type="entry name" value="Phage_int_M"/>
</dbReference>
<dbReference type="PROSITE" id="PS51898">
    <property type="entry name" value="TYR_RECOMBINASE"/>
    <property type="match status" value="1"/>
</dbReference>
<organism evidence="8 9">
    <name type="scientific">Qingshengfaniella alkalisoli</name>
    <dbReference type="NCBI Taxonomy" id="2599296"/>
    <lineage>
        <taxon>Bacteria</taxon>
        <taxon>Pseudomonadati</taxon>
        <taxon>Pseudomonadota</taxon>
        <taxon>Alphaproteobacteria</taxon>
        <taxon>Rhodobacterales</taxon>
        <taxon>Paracoccaceae</taxon>
        <taxon>Qingshengfaniella</taxon>
    </lineage>
</organism>
<dbReference type="PANTHER" id="PTHR30629">
    <property type="entry name" value="PROPHAGE INTEGRASE"/>
    <property type="match status" value="1"/>
</dbReference>
<keyword evidence="9" id="KW-1185">Reference proteome</keyword>
<dbReference type="PROSITE" id="PS51900">
    <property type="entry name" value="CB"/>
    <property type="match status" value="1"/>
</dbReference>
<evidence type="ECO:0000256" key="2">
    <source>
        <dbReference type="ARBA" id="ARBA00022908"/>
    </source>
</evidence>
<evidence type="ECO:0000256" key="1">
    <source>
        <dbReference type="ARBA" id="ARBA00008857"/>
    </source>
</evidence>
<dbReference type="InterPro" id="IPR010998">
    <property type="entry name" value="Integrase_recombinase_N"/>
</dbReference>
<evidence type="ECO:0000256" key="4">
    <source>
        <dbReference type="ARBA" id="ARBA00023172"/>
    </source>
</evidence>
<evidence type="ECO:0000259" key="7">
    <source>
        <dbReference type="PROSITE" id="PS51900"/>
    </source>
</evidence>
<evidence type="ECO:0000256" key="5">
    <source>
        <dbReference type="PROSITE-ProRule" id="PRU01248"/>
    </source>
</evidence>
<dbReference type="GO" id="GO:0003677">
    <property type="term" value="F:DNA binding"/>
    <property type="evidence" value="ECO:0007669"/>
    <property type="project" value="UniProtKB-UniRule"/>
</dbReference>
<dbReference type="OrthoDB" id="9795573at2"/>
<sequence>MPRLADRLSPLAISKLKPKPGSAVSTFHAVGGVAGLHLQVTPTGGRSWVLRVRYGGKRRHIGLGPYPELSVSDAYAAARQAKDDIAKGRDPIAERRAAALSLRDALTFSQAMEQFLENKLAEFRNDKHRKQWCATLDKYAVPIIGDTMVAHLTVQDMLRTLEPIWTTKTETASRLRGRIEAVISWATVAGHRTGDNPARWKGNLDAIPPKPGKVAKGGNHPALALDDAADWFADLRGRIGTATRALEFVALTAARSGEVRGATWAEIDLDKAIWTIPADRMKMAREHRVPLTSEAVALLRALPRMEGSPYVFPALRGGMLTDMALSACMRRINEAREGGYRDQRSGRPAVPHGLRSTFRDWAAERTEFPRDMAEIALAHTVGSEVERAYRRSDMVERRRAMMAAWGRFLRGEAGQKVVAING</sequence>
<accession>A0A5B8IUK5</accession>
<dbReference type="Gene3D" id="3.30.160.390">
    <property type="entry name" value="Integrase, DNA-binding domain"/>
    <property type="match status" value="1"/>
</dbReference>
<dbReference type="CDD" id="cd00801">
    <property type="entry name" value="INT_P4_C"/>
    <property type="match status" value="1"/>
</dbReference>
<name>A0A5B8IUK5_9RHOB</name>
<dbReference type="KEGG" id="lit:FPZ52_09330"/>
<feature type="domain" description="Core-binding (CB)" evidence="7">
    <location>
        <begin position="106"/>
        <end position="187"/>
    </location>
</feature>
<proteinExistence type="inferred from homology"/>
<dbReference type="GO" id="GO:0006310">
    <property type="term" value="P:DNA recombination"/>
    <property type="evidence" value="ECO:0007669"/>
    <property type="project" value="UniProtKB-KW"/>
</dbReference>
<dbReference type="InterPro" id="IPR038488">
    <property type="entry name" value="Integrase_DNA-bd_sf"/>
</dbReference>
<dbReference type="Pfam" id="PF00589">
    <property type="entry name" value="Phage_integrase"/>
    <property type="match status" value="1"/>
</dbReference>
<feature type="domain" description="Tyr recombinase" evidence="6">
    <location>
        <begin position="218"/>
        <end position="402"/>
    </location>
</feature>
<dbReference type="Gene3D" id="1.10.150.130">
    <property type="match status" value="1"/>
</dbReference>
<dbReference type="InterPro" id="IPR002104">
    <property type="entry name" value="Integrase_catalytic"/>
</dbReference>
<dbReference type="Pfam" id="PF22022">
    <property type="entry name" value="Phage_int_M"/>
    <property type="match status" value="1"/>
</dbReference>
<dbReference type="InterPro" id="IPR011010">
    <property type="entry name" value="DNA_brk_join_enz"/>
</dbReference>
<keyword evidence="4" id="KW-0233">DNA recombination</keyword>
<dbReference type="PANTHER" id="PTHR30629:SF2">
    <property type="entry name" value="PROPHAGE INTEGRASE INTS-RELATED"/>
    <property type="match status" value="1"/>
</dbReference>
<dbReference type="Pfam" id="PF13356">
    <property type="entry name" value="Arm-DNA-bind_3"/>
    <property type="match status" value="1"/>
</dbReference>
<gene>
    <name evidence="8" type="ORF">FPZ52_09330</name>
</gene>
<evidence type="ECO:0000313" key="9">
    <source>
        <dbReference type="Proteomes" id="UP000318483"/>
    </source>
</evidence>
<dbReference type="SUPFAM" id="SSF56349">
    <property type="entry name" value="DNA breaking-rejoining enzymes"/>
    <property type="match status" value="1"/>
</dbReference>
<comment type="similarity">
    <text evidence="1">Belongs to the 'phage' integrase family.</text>
</comment>
<dbReference type="InterPro" id="IPR050808">
    <property type="entry name" value="Phage_Integrase"/>
</dbReference>
<keyword evidence="3 5" id="KW-0238">DNA-binding</keyword>
<reference evidence="8 9" key="1">
    <citation type="submission" date="2019-07" db="EMBL/GenBank/DDBJ databases">
        <title>Litoreibacter alkalisoli sp. nov., isolated from saline-alkaline soil.</title>
        <authorList>
            <person name="Wang S."/>
            <person name="Xu L."/>
            <person name="Xing Y.-T."/>
            <person name="Sun J.-Q."/>
        </authorList>
    </citation>
    <scope>NUCLEOTIDE SEQUENCE [LARGE SCALE GENOMIC DNA]</scope>
    <source>
        <strain evidence="8 9">LN3S51</strain>
    </source>
</reference>
<dbReference type="InterPro" id="IPR044068">
    <property type="entry name" value="CB"/>
</dbReference>
<dbReference type="EMBL" id="CP042261">
    <property type="protein sequence ID" value="QDY69802.1"/>
    <property type="molecule type" value="Genomic_DNA"/>
</dbReference>